<evidence type="ECO:0000313" key="1">
    <source>
        <dbReference type="EMBL" id="SFC41621.1"/>
    </source>
</evidence>
<dbReference type="Proteomes" id="UP000199438">
    <property type="component" value="Unassembled WGS sequence"/>
</dbReference>
<proteinExistence type="predicted"/>
<gene>
    <name evidence="1" type="ORF">SAMN04487907_104116</name>
</gene>
<keyword evidence="2" id="KW-1185">Reference proteome</keyword>
<dbReference type="AlphaFoldDB" id="A0A1I1J0G2"/>
<name>A0A1I1J0G2_9FLAO</name>
<accession>A0A1I1J0G2</accession>
<dbReference type="STRING" id="1334022.SAMN04487907_104116"/>
<dbReference type="EMBL" id="FOKV01000004">
    <property type="protein sequence ID" value="SFC41621.1"/>
    <property type="molecule type" value="Genomic_DNA"/>
</dbReference>
<evidence type="ECO:0000313" key="2">
    <source>
        <dbReference type="Proteomes" id="UP000199438"/>
    </source>
</evidence>
<organism evidence="1 2">
    <name type="scientific">Zunongwangia mangrovi</name>
    <dbReference type="NCBI Taxonomy" id="1334022"/>
    <lineage>
        <taxon>Bacteria</taxon>
        <taxon>Pseudomonadati</taxon>
        <taxon>Bacteroidota</taxon>
        <taxon>Flavobacteriia</taxon>
        <taxon>Flavobacteriales</taxon>
        <taxon>Flavobacteriaceae</taxon>
        <taxon>Zunongwangia</taxon>
    </lineage>
</organism>
<reference evidence="2" key="1">
    <citation type="submission" date="2016-10" db="EMBL/GenBank/DDBJ databases">
        <authorList>
            <person name="Varghese N."/>
            <person name="Submissions S."/>
        </authorList>
    </citation>
    <scope>NUCLEOTIDE SEQUENCE [LARGE SCALE GENOMIC DNA]</scope>
    <source>
        <strain evidence="2">DSM 24499</strain>
    </source>
</reference>
<protein>
    <submittedName>
        <fullName evidence="1">Uncharacterized protein</fullName>
    </submittedName>
</protein>
<sequence length="60" mass="7004">MTIIISIVAGRSGLRSVSRLASDLDRIFLDVENIDINWIKNKMEDYGIKRKYLIEQHEII</sequence>